<feature type="active site" description="Charge relay system" evidence="2">
    <location>
        <position position="392"/>
    </location>
</feature>
<dbReference type="Gene3D" id="2.60.40.2240">
    <property type="entry name" value="Acyl-CoA thioester hydrolase/BAAT N-terminal domain"/>
    <property type="match status" value="1"/>
</dbReference>
<accession>A0A6F9D802</accession>
<dbReference type="EMBL" id="LR783256">
    <property type="protein sequence ID" value="CAB3225055.1"/>
    <property type="molecule type" value="mRNA"/>
</dbReference>
<protein>
    <submittedName>
        <fullName evidence="5">Bile acid-CoA:amino acid N-acyltransferase</fullName>
    </submittedName>
</protein>
<dbReference type="Pfam" id="PF04775">
    <property type="entry name" value="Bile_Hydr_Trans"/>
    <property type="match status" value="1"/>
</dbReference>
<feature type="domain" description="Acyl-CoA thioester hydrolase/bile acid-CoA amino acid N-acetyltransferase" evidence="3">
    <location>
        <begin position="15"/>
        <end position="155"/>
    </location>
</feature>
<keyword evidence="5" id="KW-0808">Transferase</keyword>
<sequence length="450" mass="50862">MKPKVICNHTDSMSDQPISIKIQGLEKHQVYTLHSFTRTQPKSLFECVVKYKADRQGCINLEQDCALGGSYEGVEPMGLFWSMESSPANKTPHTRFLKLDVTTPLVVTICVYNVEIENLDELHKMRTDIIWEENKIASIQINRWFMETGTKRILLTVKEHGLHGTLFIPPGKGPFPAVISMFGSNPGTMEFKASLLASHGFVALALAYYGAPGLPKLFLSETDEWVVKLEYFEHAINFLLNSEKVQKSSGVGVIVLSFSGFLGTAMAHFLPLVRCLICINGTTYISHAALTYKDKVYEGPDWFFNEEDPSSTEGVSARFICPFFDTSYGMTAIPPEDSVIRYYERKDVAFMFIASLSDDDTRSEHYVNRSHKLLKLAKHPNFEILRYPGAGHLLEPPYGPHTEKSVVRGLLREPTLLLWGGKMAPHCKAQEDSWKKQILFLRKNLQRSLL</sequence>
<dbReference type="GO" id="GO:0006637">
    <property type="term" value="P:acyl-CoA metabolic process"/>
    <property type="evidence" value="ECO:0007669"/>
    <property type="project" value="InterPro"/>
</dbReference>
<dbReference type="PANTHER" id="PTHR10824:SF4">
    <property type="entry name" value="ACYL-COENZYME A THIOESTERASE 1-LIKE"/>
    <property type="match status" value="1"/>
</dbReference>
<dbReference type="InterPro" id="IPR042490">
    <property type="entry name" value="Thio_Ohase/BAAT_N"/>
</dbReference>
<reference evidence="5" key="1">
    <citation type="submission" date="2020-04" db="EMBL/GenBank/DDBJ databases">
        <authorList>
            <person name="Neveu A P."/>
        </authorList>
    </citation>
    <scope>NUCLEOTIDE SEQUENCE</scope>
    <source>
        <tissue evidence="5">Whole embryo</tissue>
    </source>
</reference>
<dbReference type="InterPro" id="IPR006862">
    <property type="entry name" value="Thio_Ohase/aa_AcTrfase"/>
</dbReference>
<feature type="active site" description="Charge relay system" evidence="2">
    <location>
        <position position="358"/>
    </location>
</feature>
<evidence type="ECO:0000259" key="4">
    <source>
        <dbReference type="Pfam" id="PF08840"/>
    </source>
</evidence>
<evidence type="ECO:0000313" key="5">
    <source>
        <dbReference type="EMBL" id="CAB3225055.1"/>
    </source>
</evidence>
<dbReference type="InterPro" id="IPR014940">
    <property type="entry name" value="BAAT_C"/>
</dbReference>
<dbReference type="GO" id="GO:0047617">
    <property type="term" value="F:fatty acyl-CoA hydrolase activity"/>
    <property type="evidence" value="ECO:0007669"/>
    <property type="project" value="TreeGrafter"/>
</dbReference>
<comment type="similarity">
    <text evidence="1">Belongs to the C/M/P thioester hydrolase family.</text>
</comment>
<organism evidence="5">
    <name type="scientific">Phallusia mammillata</name>
    <dbReference type="NCBI Taxonomy" id="59560"/>
    <lineage>
        <taxon>Eukaryota</taxon>
        <taxon>Metazoa</taxon>
        <taxon>Chordata</taxon>
        <taxon>Tunicata</taxon>
        <taxon>Ascidiacea</taxon>
        <taxon>Phlebobranchia</taxon>
        <taxon>Ascidiidae</taxon>
        <taxon>Phallusia</taxon>
    </lineage>
</organism>
<dbReference type="GO" id="GO:0016746">
    <property type="term" value="F:acyltransferase activity"/>
    <property type="evidence" value="ECO:0007669"/>
    <property type="project" value="UniProtKB-KW"/>
</dbReference>
<proteinExistence type="evidence at transcript level"/>
<dbReference type="Gene3D" id="3.40.50.1820">
    <property type="entry name" value="alpha/beta hydrolase"/>
    <property type="match status" value="1"/>
</dbReference>
<dbReference type="AlphaFoldDB" id="A0A6F9D802"/>
<dbReference type="InterPro" id="IPR016662">
    <property type="entry name" value="Acyl-CoA_thioEstase_long-chain"/>
</dbReference>
<evidence type="ECO:0000256" key="1">
    <source>
        <dbReference type="ARBA" id="ARBA00006538"/>
    </source>
</evidence>
<keyword evidence="5" id="KW-0012">Acyltransferase</keyword>
<evidence type="ECO:0000259" key="3">
    <source>
        <dbReference type="Pfam" id="PF04775"/>
    </source>
</evidence>
<dbReference type="GO" id="GO:0006631">
    <property type="term" value="P:fatty acid metabolic process"/>
    <property type="evidence" value="ECO:0007669"/>
    <property type="project" value="TreeGrafter"/>
</dbReference>
<dbReference type="Pfam" id="PF08840">
    <property type="entry name" value="BAAT_C"/>
    <property type="match status" value="1"/>
</dbReference>
<name>A0A6F9D802_9ASCI</name>
<feature type="active site" description="Charge relay system" evidence="2">
    <location>
        <position position="257"/>
    </location>
</feature>
<dbReference type="PANTHER" id="PTHR10824">
    <property type="entry name" value="ACYL-COENZYME A THIOESTERASE-RELATED"/>
    <property type="match status" value="1"/>
</dbReference>
<evidence type="ECO:0000256" key="2">
    <source>
        <dbReference type="PIRSR" id="PIRSR016521-1"/>
    </source>
</evidence>
<dbReference type="PIRSF" id="PIRSF016521">
    <property type="entry name" value="Acyl-CoA_hydro"/>
    <property type="match status" value="1"/>
</dbReference>
<dbReference type="SUPFAM" id="SSF53474">
    <property type="entry name" value="alpha/beta-Hydrolases"/>
    <property type="match status" value="1"/>
</dbReference>
<dbReference type="InterPro" id="IPR029058">
    <property type="entry name" value="AB_hydrolase_fold"/>
</dbReference>
<gene>
    <name evidence="5" type="primary">Baat-006</name>
</gene>
<feature type="domain" description="BAAT/Acyl-CoA thioester hydrolase C-terminal" evidence="4">
    <location>
        <begin position="227"/>
        <end position="446"/>
    </location>
</feature>